<dbReference type="EMBL" id="QGDT01000003">
    <property type="protein sequence ID" value="PWJ58981.1"/>
    <property type="molecule type" value="Genomic_DNA"/>
</dbReference>
<evidence type="ECO:0000256" key="1">
    <source>
        <dbReference type="ARBA" id="ARBA00022603"/>
    </source>
</evidence>
<name>A0A316ANB2_9BACT</name>
<dbReference type="AlphaFoldDB" id="A0A316ANB2"/>
<dbReference type="GO" id="GO:0008173">
    <property type="term" value="F:RNA methyltransferase activity"/>
    <property type="evidence" value="ECO:0007669"/>
    <property type="project" value="InterPro"/>
</dbReference>
<evidence type="ECO:0000256" key="3">
    <source>
        <dbReference type="ARBA" id="ARBA00022691"/>
    </source>
</evidence>
<dbReference type="Pfam" id="PF22458">
    <property type="entry name" value="RsmF-B_ferredox"/>
    <property type="match status" value="1"/>
</dbReference>
<dbReference type="PANTHER" id="PTHR22807">
    <property type="entry name" value="NOP2 YEAST -RELATED NOL1/NOP2/FMU SUN DOMAIN-CONTAINING"/>
    <property type="match status" value="1"/>
</dbReference>
<feature type="binding site" evidence="5">
    <location>
        <position position="327"/>
    </location>
    <ligand>
        <name>S-adenosyl-L-methionine</name>
        <dbReference type="ChEBI" id="CHEBI:59789"/>
    </ligand>
</feature>
<keyword evidence="1 5" id="KW-0489">Methyltransferase</keyword>
<accession>A0A316ANB2</accession>
<dbReference type="PRINTS" id="PR02008">
    <property type="entry name" value="RCMTFAMILY"/>
</dbReference>
<gene>
    <name evidence="7" type="ORF">CLV98_103354</name>
</gene>
<evidence type="ECO:0000259" key="6">
    <source>
        <dbReference type="PROSITE" id="PS51686"/>
    </source>
</evidence>
<sequence length="429" mass="48951">MVLVWGFPSFVSYNLDNQDAFMKIHRSLAEAVVHGLEDIFKSGRQADKVVEALLKSNKKWGKRDRSFIAEHIYESVRWWRLISFVADQEQPHSRQDFWKALQIWLTIKPVRLSMEQGYSLPDWPEFPPLDQAELLQRYHQGMKIRKIAHSIPDWLDRQGVGELSEKWVNELIAQNSPAPVYLRVNSLKTTLEDVLQIFGPDDALKVPGIPSALRLVKRQNVATRDSFKMGYFEIQDAGSQLIAPFVNPQPGELIIDACAGAGGKALHMASLMGNQGRIIAMDVEAHKLQELERRAKRNGATIIESQVIRSDRDLERFTNKADRVLLDVPCSGLGVLRRNPDAKWKLTSDFLEEIRKVQADILLNYSRMVRVGGALVYATCSILPSESEVQVAQFLERAGDNWKLVKEHRTNPFTEDIDGFYMAFLERVK</sequence>
<comment type="caution">
    <text evidence="5">Lacks conserved residue(s) required for the propagation of feature annotation.</text>
</comment>
<dbReference type="GO" id="GO:0001510">
    <property type="term" value="P:RNA methylation"/>
    <property type="evidence" value="ECO:0007669"/>
    <property type="project" value="InterPro"/>
</dbReference>
<keyword evidence="4 5" id="KW-0694">RNA-binding</keyword>
<dbReference type="PANTHER" id="PTHR22807:SF53">
    <property type="entry name" value="RIBOSOMAL RNA SMALL SUBUNIT METHYLTRANSFERASE B-RELATED"/>
    <property type="match status" value="1"/>
</dbReference>
<dbReference type="SUPFAM" id="SSF53335">
    <property type="entry name" value="S-adenosyl-L-methionine-dependent methyltransferases"/>
    <property type="match status" value="1"/>
</dbReference>
<comment type="similarity">
    <text evidence="5">Belongs to the class I-like SAM-binding methyltransferase superfamily. RsmB/NOP family.</text>
</comment>
<dbReference type="GO" id="GO:0003723">
    <property type="term" value="F:RNA binding"/>
    <property type="evidence" value="ECO:0007669"/>
    <property type="project" value="UniProtKB-UniRule"/>
</dbReference>
<dbReference type="InterPro" id="IPR029063">
    <property type="entry name" value="SAM-dependent_MTases_sf"/>
</dbReference>
<evidence type="ECO:0000313" key="7">
    <source>
        <dbReference type="EMBL" id="PWJ58981.1"/>
    </source>
</evidence>
<dbReference type="InterPro" id="IPR023267">
    <property type="entry name" value="RCMT"/>
</dbReference>
<dbReference type="InterPro" id="IPR049560">
    <property type="entry name" value="MeTrfase_RsmB-F_NOP2_cat"/>
</dbReference>
<comment type="caution">
    <text evidence="7">The sequence shown here is derived from an EMBL/GenBank/DDBJ whole genome shotgun (WGS) entry which is preliminary data.</text>
</comment>
<dbReference type="InterPro" id="IPR001678">
    <property type="entry name" value="MeTrfase_RsmB-F_NOP2_dom"/>
</dbReference>
<keyword evidence="2 5" id="KW-0808">Transferase</keyword>
<dbReference type="Gene3D" id="3.40.50.150">
    <property type="entry name" value="Vaccinia Virus protein VP39"/>
    <property type="match status" value="1"/>
</dbReference>
<keyword evidence="8" id="KW-1185">Reference proteome</keyword>
<dbReference type="Pfam" id="PF01189">
    <property type="entry name" value="Methyltr_RsmB-F"/>
    <property type="match status" value="1"/>
</dbReference>
<dbReference type="Proteomes" id="UP000245880">
    <property type="component" value="Unassembled WGS sequence"/>
</dbReference>
<evidence type="ECO:0000256" key="4">
    <source>
        <dbReference type="ARBA" id="ARBA00022884"/>
    </source>
</evidence>
<feature type="domain" description="SAM-dependent MTase RsmB/NOP-type" evidence="6">
    <location>
        <begin position="170"/>
        <end position="428"/>
    </location>
</feature>
<proteinExistence type="inferred from homology"/>
<evidence type="ECO:0000256" key="2">
    <source>
        <dbReference type="ARBA" id="ARBA00022679"/>
    </source>
</evidence>
<evidence type="ECO:0000256" key="5">
    <source>
        <dbReference type="PROSITE-ProRule" id="PRU01023"/>
    </source>
</evidence>
<protein>
    <submittedName>
        <fullName evidence="7">16S rRNA (Cytosine967-C5)-methyltransferase</fullName>
    </submittedName>
</protein>
<feature type="binding site" evidence="5">
    <location>
        <position position="282"/>
    </location>
    <ligand>
        <name>S-adenosyl-L-methionine</name>
        <dbReference type="ChEBI" id="CHEBI:59789"/>
    </ligand>
</feature>
<organism evidence="7 8">
    <name type="scientific">Dyadobacter jejuensis</name>
    <dbReference type="NCBI Taxonomy" id="1082580"/>
    <lineage>
        <taxon>Bacteria</taxon>
        <taxon>Pseudomonadati</taxon>
        <taxon>Bacteroidota</taxon>
        <taxon>Cytophagia</taxon>
        <taxon>Cytophagales</taxon>
        <taxon>Spirosomataceae</taxon>
        <taxon>Dyadobacter</taxon>
    </lineage>
</organism>
<dbReference type="CDD" id="cd02440">
    <property type="entry name" value="AdoMet_MTases"/>
    <property type="match status" value="1"/>
</dbReference>
<evidence type="ECO:0000313" key="8">
    <source>
        <dbReference type="Proteomes" id="UP000245880"/>
    </source>
</evidence>
<keyword evidence="3 5" id="KW-0949">S-adenosyl-L-methionine</keyword>
<dbReference type="PROSITE" id="PS51686">
    <property type="entry name" value="SAM_MT_RSMB_NOP"/>
    <property type="match status" value="1"/>
</dbReference>
<reference evidence="7 8" key="1">
    <citation type="submission" date="2018-03" db="EMBL/GenBank/DDBJ databases">
        <title>Genomic Encyclopedia of Archaeal and Bacterial Type Strains, Phase II (KMG-II): from individual species to whole genera.</title>
        <authorList>
            <person name="Goeker M."/>
        </authorList>
    </citation>
    <scope>NUCLEOTIDE SEQUENCE [LARGE SCALE GENOMIC DNA]</scope>
    <source>
        <strain evidence="7 8">DSM 100346</strain>
    </source>
</reference>
<dbReference type="InterPro" id="IPR054728">
    <property type="entry name" value="RsmB-like_ferredoxin"/>
</dbReference>
<feature type="active site" description="Nucleophile" evidence="5">
    <location>
        <position position="380"/>
    </location>
</feature>
<feature type="binding site" evidence="5">
    <location>
        <position position="311"/>
    </location>
    <ligand>
        <name>S-adenosyl-L-methionine</name>
        <dbReference type="ChEBI" id="CHEBI:59789"/>
    </ligand>
</feature>